<evidence type="ECO:0000259" key="2">
    <source>
        <dbReference type="Pfam" id="PF09762"/>
    </source>
</evidence>
<dbReference type="GO" id="GO:0006893">
    <property type="term" value="P:Golgi to plasma membrane transport"/>
    <property type="evidence" value="ECO:0007669"/>
    <property type="project" value="TreeGrafter"/>
</dbReference>
<name>A0A2P2KQ16_RHIMU</name>
<evidence type="ECO:0000256" key="1">
    <source>
        <dbReference type="SAM" id="Coils"/>
    </source>
</evidence>
<dbReference type="PANTHER" id="PTHR16441">
    <property type="entry name" value="FIDIPIDINE"/>
    <property type="match status" value="1"/>
</dbReference>
<reference evidence="3" key="1">
    <citation type="submission" date="2018-02" db="EMBL/GenBank/DDBJ databases">
        <title>Rhizophora mucronata_Transcriptome.</title>
        <authorList>
            <person name="Meera S.P."/>
            <person name="Sreeshan A."/>
            <person name="Augustine A."/>
        </authorList>
    </citation>
    <scope>NUCLEOTIDE SEQUENCE</scope>
    <source>
        <tissue evidence="3">Leaf</tissue>
    </source>
</reference>
<feature type="domain" description="CCDC93 coiled-coil" evidence="2">
    <location>
        <begin position="13"/>
        <end position="251"/>
    </location>
</feature>
<dbReference type="AlphaFoldDB" id="A0A2P2KQ16"/>
<dbReference type="EMBL" id="GGEC01027303">
    <property type="protein sequence ID" value="MBX07787.1"/>
    <property type="molecule type" value="Transcribed_RNA"/>
</dbReference>
<dbReference type="Pfam" id="PF09762">
    <property type="entry name" value="CCDC93_CC"/>
    <property type="match status" value="1"/>
</dbReference>
<organism evidence="3">
    <name type="scientific">Rhizophora mucronata</name>
    <name type="common">Asiatic mangrove</name>
    <dbReference type="NCBI Taxonomy" id="61149"/>
    <lineage>
        <taxon>Eukaryota</taxon>
        <taxon>Viridiplantae</taxon>
        <taxon>Streptophyta</taxon>
        <taxon>Embryophyta</taxon>
        <taxon>Tracheophyta</taxon>
        <taxon>Spermatophyta</taxon>
        <taxon>Magnoliopsida</taxon>
        <taxon>eudicotyledons</taxon>
        <taxon>Gunneridae</taxon>
        <taxon>Pentapetalae</taxon>
        <taxon>rosids</taxon>
        <taxon>fabids</taxon>
        <taxon>Malpighiales</taxon>
        <taxon>Rhizophoraceae</taxon>
        <taxon>Rhizophora</taxon>
    </lineage>
</organism>
<protein>
    <submittedName>
        <fullName evidence="3">Coiled-coil domain-containing protein 93</fullName>
    </submittedName>
</protein>
<dbReference type="InterPro" id="IPR019159">
    <property type="entry name" value="CCDC93_CC"/>
</dbReference>
<dbReference type="PANTHER" id="PTHR16441:SF0">
    <property type="entry name" value="COILED-COIL DOMAIN-CONTAINING PROTEIN 93"/>
    <property type="match status" value="1"/>
</dbReference>
<feature type="coiled-coil region" evidence="1">
    <location>
        <begin position="88"/>
        <end position="115"/>
    </location>
</feature>
<keyword evidence="1" id="KW-0175">Coiled coil</keyword>
<evidence type="ECO:0000313" key="3">
    <source>
        <dbReference type="EMBL" id="MBX07787.1"/>
    </source>
</evidence>
<accession>A0A2P2KQ16</accession>
<dbReference type="InterPro" id="IPR039116">
    <property type="entry name" value="CCDC93"/>
</dbReference>
<sequence>MELASMQENDEGQRAADLENDLQQLRERIEKKGGDAQLAVQKLLPLLQSLNALEKQESVLHSDYAESEAAISRLEHKLTAGCESQYPFDDLDYSLAEATEELNSAKKQLAARLRAVVSVKWQLDDVPTESEIIQYERGFSELNAHIQEKHQQTSKYYATYNALLEIKELMIKETSLLSSISSQFQNAIMSADGRMKLIDSMEGIVKGSQQKLQKVQFRLQEEQKACDVMKNRYAAAMAAQRHYYSLSKAFQVGTLFVAACIVKF</sequence>
<feature type="coiled-coil region" evidence="1">
    <location>
        <begin position="8"/>
        <end position="35"/>
    </location>
</feature>
<proteinExistence type="predicted"/>